<dbReference type="GO" id="GO:0016787">
    <property type="term" value="F:hydrolase activity"/>
    <property type="evidence" value="ECO:0007669"/>
    <property type="project" value="UniProtKB-KW"/>
</dbReference>
<evidence type="ECO:0000313" key="8">
    <source>
        <dbReference type="Proteomes" id="UP001357223"/>
    </source>
</evidence>
<dbReference type="EC" id="3.2.1.52" evidence="3"/>
<feature type="domain" description="Glycoside hydrolase family 3 N-terminal" evidence="6">
    <location>
        <begin position="41"/>
        <end position="364"/>
    </location>
</feature>
<sequence length="582" mass="65030">MIQKIAKNIPMPKVDLKAKPYHLSDEDIQWVRDTISGMTDEERIGQLFINLFFFGEDKFSGNNFTNKELLEKYHIGGARYQGGTSEQVQDLINSLQKDSKIPLLVAANCDAGGNGAMNDGTYVAAAAMCEASGDEQVAFDAGYVSGREEHAIGVNWNFDPCVDILKNWRNTIVNTRAYGTNAETVIKHTNAYIKGLTESNIGVCIKHWPGDGTEERDQHLVMGVNELSVEEWEESFGQVYGNHIENGVHSIMAGHIALPEYQKALVPELEDKDILPATLAPELLNGLLKGKLGFNGLVLTDASHMLGMTAAMKREEYVPQAIAAGCDMFLFFNNIDEDFNFMLNGYKNGIITEERLQDALERILGFKAALGLHKAQKDGTILRTREDLQVVGCEDHMERATQAADKGITLVKNTLNQLPIRPETHKRIRLYFLEGEKGGIYEGDSKTLDFIVAELTRRGFEVTVNDGNTRVKGSTLTYREEVDAALVFANVVGYGAENNYRIRWKTAMSNEVPWYVHEVPTVFVSLNFTTHLTDVPMVKCYINAYKDSEITIKAVIDKIMGESEFKGTPNENVWCGKWDTRL</sequence>
<dbReference type="RefSeq" id="WP_338449953.1">
    <property type="nucleotide sequence ID" value="NZ_CP137640.1"/>
</dbReference>
<keyword evidence="4 7" id="KW-0378">Hydrolase</keyword>
<reference evidence="7 8" key="1">
    <citation type="submission" date="2023-10" db="EMBL/GenBank/DDBJ databases">
        <title>Niallia locisalis sp.nov. isolated from a salt pond sample.</title>
        <authorList>
            <person name="Li X.-J."/>
            <person name="Dong L."/>
        </authorList>
    </citation>
    <scope>NUCLEOTIDE SEQUENCE [LARGE SCALE GENOMIC DNA]</scope>
    <source>
        <strain evidence="7 8">DSM 29761</strain>
    </source>
</reference>
<evidence type="ECO:0000313" key="7">
    <source>
        <dbReference type="EMBL" id="WVX81023.1"/>
    </source>
</evidence>
<organism evidence="7 8">
    <name type="scientific">Niallia oryzisoli</name>
    <dbReference type="NCBI Taxonomy" id="1737571"/>
    <lineage>
        <taxon>Bacteria</taxon>
        <taxon>Bacillati</taxon>
        <taxon>Bacillota</taxon>
        <taxon>Bacilli</taxon>
        <taxon>Bacillales</taxon>
        <taxon>Bacillaceae</taxon>
        <taxon>Niallia</taxon>
    </lineage>
</organism>
<dbReference type="EMBL" id="CP137640">
    <property type="protein sequence ID" value="WVX81023.1"/>
    <property type="molecule type" value="Genomic_DNA"/>
</dbReference>
<dbReference type="InterPro" id="IPR036881">
    <property type="entry name" value="Glyco_hydro_3_C_sf"/>
</dbReference>
<proteinExistence type="inferred from homology"/>
<dbReference type="Proteomes" id="UP001357223">
    <property type="component" value="Chromosome"/>
</dbReference>
<keyword evidence="8" id="KW-1185">Reference proteome</keyword>
<dbReference type="Pfam" id="PF00933">
    <property type="entry name" value="Glyco_hydro_3"/>
    <property type="match status" value="1"/>
</dbReference>
<name>A0ABZ2CD92_9BACI</name>
<comment type="catalytic activity">
    <reaction evidence="1">
        <text>Hydrolysis of terminal non-reducing N-acetyl-D-hexosamine residues in N-acetyl-beta-D-hexosaminides.</text>
        <dbReference type="EC" id="3.2.1.52"/>
    </reaction>
</comment>
<dbReference type="SUPFAM" id="SSF51445">
    <property type="entry name" value="(Trans)glycosidases"/>
    <property type="match status" value="1"/>
</dbReference>
<dbReference type="InterPro" id="IPR001764">
    <property type="entry name" value="Glyco_hydro_3_N"/>
</dbReference>
<dbReference type="InterPro" id="IPR050226">
    <property type="entry name" value="NagZ_Beta-hexosaminidase"/>
</dbReference>
<evidence type="ECO:0000256" key="2">
    <source>
        <dbReference type="ARBA" id="ARBA00005336"/>
    </source>
</evidence>
<accession>A0ABZ2CD92</accession>
<dbReference type="InterPro" id="IPR036962">
    <property type="entry name" value="Glyco_hydro_3_N_sf"/>
</dbReference>
<gene>
    <name evidence="7" type="ORF">R4Z09_28050</name>
</gene>
<comment type="similarity">
    <text evidence="2">Belongs to the glycosyl hydrolase 3 family.</text>
</comment>
<dbReference type="PANTHER" id="PTHR30480">
    <property type="entry name" value="BETA-HEXOSAMINIDASE-RELATED"/>
    <property type="match status" value="1"/>
</dbReference>
<dbReference type="Gene3D" id="3.40.50.1700">
    <property type="entry name" value="Glycoside hydrolase family 3 C-terminal domain"/>
    <property type="match status" value="1"/>
</dbReference>
<keyword evidence="5" id="KW-0326">Glycosidase</keyword>
<dbReference type="PANTHER" id="PTHR30480:SF13">
    <property type="entry name" value="BETA-HEXOSAMINIDASE"/>
    <property type="match status" value="1"/>
</dbReference>
<evidence type="ECO:0000256" key="1">
    <source>
        <dbReference type="ARBA" id="ARBA00001231"/>
    </source>
</evidence>
<evidence type="ECO:0000256" key="5">
    <source>
        <dbReference type="ARBA" id="ARBA00023295"/>
    </source>
</evidence>
<evidence type="ECO:0000256" key="4">
    <source>
        <dbReference type="ARBA" id="ARBA00022801"/>
    </source>
</evidence>
<evidence type="ECO:0000256" key="3">
    <source>
        <dbReference type="ARBA" id="ARBA00012663"/>
    </source>
</evidence>
<dbReference type="Gene3D" id="3.20.20.300">
    <property type="entry name" value="Glycoside hydrolase, family 3, N-terminal domain"/>
    <property type="match status" value="1"/>
</dbReference>
<protein>
    <recommendedName>
        <fullName evidence="3">beta-N-acetylhexosaminidase</fullName>
        <ecNumber evidence="3">3.2.1.52</ecNumber>
    </recommendedName>
</protein>
<dbReference type="InterPro" id="IPR017853">
    <property type="entry name" value="GH"/>
</dbReference>
<evidence type="ECO:0000259" key="6">
    <source>
        <dbReference type="Pfam" id="PF00933"/>
    </source>
</evidence>